<dbReference type="AlphaFoldDB" id="A0A1X6Y6Q7"/>
<feature type="chain" id="PRO_5012936855" description="Secreted protein" evidence="1">
    <location>
        <begin position="21"/>
        <end position="231"/>
    </location>
</feature>
<dbReference type="RefSeq" id="WP_085803684.1">
    <property type="nucleotide sequence ID" value="NZ_FWFX01000001.1"/>
</dbReference>
<accession>A0A1X6Y6Q7</accession>
<protein>
    <recommendedName>
        <fullName evidence="4">Secreted protein</fullName>
    </recommendedName>
</protein>
<evidence type="ECO:0000256" key="1">
    <source>
        <dbReference type="SAM" id="SignalP"/>
    </source>
</evidence>
<dbReference type="PANTHER" id="PTHR36057">
    <property type="match status" value="1"/>
</dbReference>
<keyword evidence="1" id="KW-0732">Signal</keyword>
<dbReference type="Gene3D" id="3.40.30.10">
    <property type="entry name" value="Glutaredoxin"/>
    <property type="match status" value="1"/>
</dbReference>
<organism evidence="2 3">
    <name type="scientific">Roseovarius albus</name>
    <dbReference type="NCBI Taxonomy" id="1247867"/>
    <lineage>
        <taxon>Bacteria</taxon>
        <taxon>Pseudomonadati</taxon>
        <taxon>Pseudomonadota</taxon>
        <taxon>Alphaproteobacteria</taxon>
        <taxon>Rhodobacterales</taxon>
        <taxon>Roseobacteraceae</taxon>
        <taxon>Roseovarius</taxon>
    </lineage>
</organism>
<sequence length="231" mass="25407">MRRTIASLLASLMLAAPVAAQDQPVVVELFTSQGCSSCPPADAFLHKLAEREDVIALALHVDYWDYIGWKDVFANPDYTTRQRSYARKGGRRMIYTPQMVINGQDHVVGNRPMDVTDLIEMHQDKEPSVALTLTRDGDQIEIAATTEASFSDPLTVQLVRYSPDNKVEIKSGENAGRTISYANVVTDLSVINEWDTAAPLEFSQNVEGDQPVVVLVQNQSTGVIEAAAKVN</sequence>
<dbReference type="SUPFAM" id="SSF52833">
    <property type="entry name" value="Thioredoxin-like"/>
    <property type="match status" value="1"/>
</dbReference>
<evidence type="ECO:0000313" key="3">
    <source>
        <dbReference type="Proteomes" id="UP000193061"/>
    </source>
</evidence>
<evidence type="ECO:0000313" key="2">
    <source>
        <dbReference type="EMBL" id="SLN11998.1"/>
    </source>
</evidence>
<dbReference type="Pfam" id="PF06764">
    <property type="entry name" value="DUF1223"/>
    <property type="match status" value="1"/>
</dbReference>
<feature type="signal peptide" evidence="1">
    <location>
        <begin position="1"/>
        <end position="20"/>
    </location>
</feature>
<evidence type="ECO:0008006" key="4">
    <source>
        <dbReference type="Google" id="ProtNLM"/>
    </source>
</evidence>
<name>A0A1X6Y6Q7_9RHOB</name>
<dbReference type="EMBL" id="FWFX01000001">
    <property type="protein sequence ID" value="SLN11998.1"/>
    <property type="molecule type" value="Genomic_DNA"/>
</dbReference>
<dbReference type="InterPro" id="IPR010634">
    <property type="entry name" value="DUF1223"/>
</dbReference>
<proteinExistence type="predicted"/>
<dbReference type="InterPro" id="IPR036249">
    <property type="entry name" value="Thioredoxin-like_sf"/>
</dbReference>
<dbReference type="OrthoDB" id="9808254at2"/>
<keyword evidence="3" id="KW-1185">Reference proteome</keyword>
<gene>
    <name evidence="2" type="ORF">ROA7450_00124</name>
</gene>
<dbReference type="Proteomes" id="UP000193061">
    <property type="component" value="Unassembled WGS sequence"/>
</dbReference>
<dbReference type="PANTHER" id="PTHR36057:SF1">
    <property type="entry name" value="LIPOPROTEIN LIPID ATTACHMENT SITE-LIKE PROTEIN, PUTATIVE (DUF1223)-RELATED"/>
    <property type="match status" value="1"/>
</dbReference>
<reference evidence="2 3" key="1">
    <citation type="submission" date="2017-03" db="EMBL/GenBank/DDBJ databases">
        <authorList>
            <person name="Afonso C.L."/>
            <person name="Miller P.J."/>
            <person name="Scott M.A."/>
            <person name="Spackman E."/>
            <person name="Goraichik I."/>
            <person name="Dimitrov K.M."/>
            <person name="Suarez D.L."/>
            <person name="Swayne D.E."/>
        </authorList>
    </citation>
    <scope>NUCLEOTIDE SEQUENCE [LARGE SCALE GENOMIC DNA]</scope>
    <source>
        <strain evidence="2 3">CECT 7450</strain>
    </source>
</reference>